<dbReference type="SMART" id="SM00471">
    <property type="entry name" value="HDc"/>
    <property type="match status" value="1"/>
</dbReference>
<dbReference type="Pfam" id="PF13286">
    <property type="entry name" value="HD_assoc"/>
    <property type="match status" value="1"/>
</dbReference>
<evidence type="ECO:0000313" key="6">
    <source>
        <dbReference type="Proteomes" id="UP000548582"/>
    </source>
</evidence>
<evidence type="ECO:0000256" key="3">
    <source>
        <dbReference type="SAM" id="MobiDB-lite"/>
    </source>
</evidence>
<organism evidence="5 6">
    <name type="scientific">Neoroseomonas marina</name>
    <dbReference type="NCBI Taxonomy" id="1232220"/>
    <lineage>
        <taxon>Bacteria</taxon>
        <taxon>Pseudomonadati</taxon>
        <taxon>Pseudomonadota</taxon>
        <taxon>Alphaproteobacteria</taxon>
        <taxon>Acetobacterales</taxon>
        <taxon>Acetobacteraceae</taxon>
        <taxon>Neoroseomonas</taxon>
    </lineage>
</organism>
<dbReference type="HAMAP" id="MF_01212">
    <property type="entry name" value="dGTPase_type2"/>
    <property type="match status" value="1"/>
</dbReference>
<evidence type="ECO:0000313" key="5">
    <source>
        <dbReference type="EMBL" id="NMJ42223.1"/>
    </source>
</evidence>
<feature type="compositionally biased region" description="Basic and acidic residues" evidence="3">
    <location>
        <begin position="11"/>
        <end position="32"/>
    </location>
</feature>
<sequence length="382" mass="42534">MSLAPYAVRPETSRGRLHPEAGGDARSPFQRDRDRIIHATSFRRLQYKTQVFVYHEGDHFRTRLTHSIEVAQIARSIARQLSLDEDLSEALALAHDLGHPPFGHAGEDALNSAMKPYGGFDHNAQSLKAVTLLETRYAGFDGLNLTWETLEGLAKHNGPLRRPAPYIAEYDAQHPLDLDTHASAEAQIAALADDIAYNNHDLDDGLRARLFTLDEVGSLPLIGDALAQARRAAPEGAEDRVPSEMIRRVINLMVGDVVAESRCRIAALAPASVDDIRRAPRPVVAFSDGMVEANNVLRDFLFTRMYRHWRVNRTMAKSKRVVQMLFSLLHGGPQMLPPMWRARAGDAGSPHCARVVCDYIAGMTDRYALEEHRRMTDPDIPG</sequence>
<dbReference type="Gene3D" id="1.10.3210.10">
    <property type="entry name" value="Hypothetical protein af1432"/>
    <property type="match status" value="1"/>
</dbReference>
<dbReference type="SUPFAM" id="SSF109604">
    <property type="entry name" value="HD-domain/PDEase-like"/>
    <property type="match status" value="1"/>
</dbReference>
<dbReference type="InterPro" id="IPR006674">
    <property type="entry name" value="HD_domain"/>
</dbReference>
<comment type="similarity">
    <text evidence="2">Belongs to the dGTPase family. Type 2 subfamily.</text>
</comment>
<dbReference type="PANTHER" id="PTHR11373">
    <property type="entry name" value="DEOXYNUCLEOSIDE TRIPHOSPHATE TRIPHOSPHOHYDROLASE"/>
    <property type="match status" value="1"/>
</dbReference>
<evidence type="ECO:0000256" key="1">
    <source>
        <dbReference type="ARBA" id="ARBA00022801"/>
    </source>
</evidence>
<name>A0A848EFM5_9PROT</name>
<dbReference type="RefSeq" id="WP_170054466.1">
    <property type="nucleotide sequence ID" value="NZ_JABBKX010000004.1"/>
</dbReference>
<dbReference type="Pfam" id="PF01966">
    <property type="entry name" value="HD"/>
    <property type="match status" value="1"/>
</dbReference>
<reference evidence="5 6" key="1">
    <citation type="submission" date="2020-03" db="EMBL/GenBank/DDBJ databases">
        <authorList>
            <person name="Sun Q."/>
        </authorList>
    </citation>
    <scope>NUCLEOTIDE SEQUENCE [LARGE SCALE GENOMIC DNA]</scope>
    <source>
        <strain evidence="5 6">JC162</strain>
    </source>
</reference>
<dbReference type="GO" id="GO:0008832">
    <property type="term" value="F:dGTPase activity"/>
    <property type="evidence" value="ECO:0007669"/>
    <property type="project" value="TreeGrafter"/>
</dbReference>
<dbReference type="AlphaFoldDB" id="A0A848EFM5"/>
<evidence type="ECO:0000256" key="2">
    <source>
        <dbReference type="HAMAP-Rule" id="MF_01212"/>
    </source>
</evidence>
<dbReference type="NCBIfam" id="NF002326">
    <property type="entry name" value="PRK01286.1-1"/>
    <property type="match status" value="1"/>
</dbReference>
<comment type="caution">
    <text evidence="5">The sequence shown here is derived from an EMBL/GenBank/DDBJ whole genome shotgun (WGS) entry which is preliminary data.</text>
</comment>
<dbReference type="PANTHER" id="PTHR11373:SF43">
    <property type="entry name" value="DEOXYGUANOSINETRIPHOSPHATE TRIPHOSPHOHYDROLASE-LIKE PROTEIN"/>
    <property type="match status" value="1"/>
</dbReference>
<dbReference type="InterPro" id="IPR003607">
    <property type="entry name" value="HD/PDEase_dom"/>
</dbReference>
<dbReference type="NCBIfam" id="TIGR01353">
    <property type="entry name" value="dGTP_triPase"/>
    <property type="match status" value="1"/>
</dbReference>
<gene>
    <name evidence="5" type="ORF">GWK16_13295</name>
</gene>
<dbReference type="InterPro" id="IPR050135">
    <property type="entry name" value="dGTPase-like"/>
</dbReference>
<dbReference type="EMBL" id="JABBKX010000004">
    <property type="protein sequence ID" value="NMJ42223.1"/>
    <property type="molecule type" value="Genomic_DNA"/>
</dbReference>
<protein>
    <recommendedName>
        <fullName evidence="2">Deoxyguanosinetriphosphate triphosphohydrolase-like protein</fullName>
    </recommendedName>
</protein>
<feature type="domain" description="HD" evidence="4">
    <location>
        <begin position="63"/>
        <end position="198"/>
    </location>
</feature>
<dbReference type="GO" id="GO:0006203">
    <property type="term" value="P:dGTP catabolic process"/>
    <property type="evidence" value="ECO:0007669"/>
    <property type="project" value="TreeGrafter"/>
</dbReference>
<dbReference type="InterPro" id="IPR023023">
    <property type="entry name" value="dNTPase_2"/>
</dbReference>
<dbReference type="PROSITE" id="PS51831">
    <property type="entry name" value="HD"/>
    <property type="match status" value="1"/>
</dbReference>
<proteinExistence type="inferred from homology"/>
<evidence type="ECO:0000259" key="4">
    <source>
        <dbReference type="PROSITE" id="PS51831"/>
    </source>
</evidence>
<keyword evidence="1 2" id="KW-0378">Hydrolase</keyword>
<dbReference type="Proteomes" id="UP000548582">
    <property type="component" value="Unassembled WGS sequence"/>
</dbReference>
<keyword evidence="6" id="KW-1185">Reference proteome</keyword>
<dbReference type="NCBIfam" id="NF002328">
    <property type="entry name" value="PRK01286.1-3"/>
    <property type="match status" value="1"/>
</dbReference>
<accession>A0A848EFM5</accession>
<feature type="region of interest" description="Disordered" evidence="3">
    <location>
        <begin position="1"/>
        <end position="32"/>
    </location>
</feature>
<dbReference type="InterPro" id="IPR026875">
    <property type="entry name" value="PHydrolase_assoc_dom"/>
</dbReference>
<dbReference type="CDD" id="cd00077">
    <property type="entry name" value="HDc"/>
    <property type="match status" value="1"/>
</dbReference>
<dbReference type="InterPro" id="IPR006261">
    <property type="entry name" value="dGTPase"/>
</dbReference>